<dbReference type="GO" id="GO:0045087">
    <property type="term" value="P:innate immune response"/>
    <property type="evidence" value="ECO:0007669"/>
    <property type="project" value="UniProtKB-KW"/>
</dbReference>
<organism evidence="14 15">
    <name type="scientific">Anopheles stephensi</name>
    <name type="common">Indo-Pakistan malaria mosquito</name>
    <dbReference type="NCBI Taxonomy" id="30069"/>
    <lineage>
        <taxon>Eukaryota</taxon>
        <taxon>Metazoa</taxon>
        <taxon>Ecdysozoa</taxon>
        <taxon>Arthropoda</taxon>
        <taxon>Hexapoda</taxon>
        <taxon>Insecta</taxon>
        <taxon>Pterygota</taxon>
        <taxon>Neoptera</taxon>
        <taxon>Endopterygota</taxon>
        <taxon>Diptera</taxon>
        <taxon>Nematocera</taxon>
        <taxon>Culicoidea</taxon>
        <taxon>Culicidae</taxon>
        <taxon>Anophelinae</taxon>
        <taxon>Anopheles</taxon>
    </lineage>
</organism>
<dbReference type="VEuPathDB" id="VectorBase:ASTE008291"/>
<evidence type="ECO:0000313" key="14">
    <source>
        <dbReference type="EnsemblMetazoa" id="ASTEI09198-PA"/>
    </source>
</evidence>
<feature type="compositionally biased region" description="Low complexity" evidence="11">
    <location>
        <begin position="1635"/>
        <end position="1644"/>
    </location>
</feature>
<feature type="compositionally biased region" description="Polar residues" evidence="11">
    <location>
        <begin position="196"/>
        <end position="208"/>
    </location>
</feature>
<feature type="compositionally biased region" description="Low complexity" evidence="11">
    <location>
        <begin position="772"/>
        <end position="782"/>
    </location>
</feature>
<dbReference type="PRINTS" id="PR00722">
    <property type="entry name" value="CHYMOTRYPSIN"/>
</dbReference>
<evidence type="ECO:0000256" key="3">
    <source>
        <dbReference type="ARBA" id="ARBA00022588"/>
    </source>
</evidence>
<evidence type="ECO:0000256" key="1">
    <source>
        <dbReference type="ARBA" id="ARBA00004613"/>
    </source>
</evidence>
<evidence type="ECO:0000256" key="6">
    <source>
        <dbReference type="ARBA" id="ARBA00023157"/>
    </source>
</evidence>
<dbReference type="InterPro" id="IPR009003">
    <property type="entry name" value="Peptidase_S1_PA"/>
</dbReference>
<accession>A0A182YL62</accession>
<dbReference type="PROSITE" id="PS50240">
    <property type="entry name" value="TRYPSIN_DOM"/>
    <property type="match status" value="5"/>
</dbReference>
<evidence type="ECO:0000256" key="9">
    <source>
        <dbReference type="ARBA" id="ARBA00068096"/>
    </source>
</evidence>
<keyword evidence="4 12" id="KW-0732">Signal</keyword>
<evidence type="ECO:0000259" key="13">
    <source>
        <dbReference type="PROSITE" id="PS50240"/>
    </source>
</evidence>
<dbReference type="VEuPathDB" id="VectorBase:ASTEI20_031080"/>
<dbReference type="PANTHER" id="PTHR24258">
    <property type="entry name" value="SERINE PROTEASE-RELATED"/>
    <property type="match status" value="1"/>
</dbReference>
<dbReference type="InterPro" id="IPR041515">
    <property type="entry name" value="PPAF-2-like_Clip"/>
</dbReference>
<dbReference type="CDD" id="cd00190">
    <property type="entry name" value="Tryp_SPc"/>
    <property type="match status" value="5"/>
</dbReference>
<feature type="region of interest" description="Disordered" evidence="11">
    <location>
        <begin position="1123"/>
        <end position="1147"/>
    </location>
</feature>
<dbReference type="FunFam" id="2.40.10.10:FF:000148">
    <property type="entry name" value="CLIP-domain serine protease"/>
    <property type="match status" value="1"/>
</dbReference>
<dbReference type="FunFam" id="2.40.10.10:FF:000038">
    <property type="entry name" value="Serine protease"/>
    <property type="match status" value="2"/>
</dbReference>
<feature type="signal peptide" evidence="12">
    <location>
        <begin position="1"/>
        <end position="18"/>
    </location>
</feature>
<dbReference type="GO" id="GO:0005576">
    <property type="term" value="C:extracellular region"/>
    <property type="evidence" value="ECO:0007669"/>
    <property type="project" value="UniProtKB-SubCell"/>
</dbReference>
<comment type="similarity">
    <text evidence="8">Belongs to the peptidase S1 family. CLIP subfamily.</text>
</comment>
<dbReference type="InterPro" id="IPR001314">
    <property type="entry name" value="Peptidase_S1A"/>
</dbReference>
<dbReference type="FunFam" id="2.40.10.10:FF:000144">
    <property type="entry name" value="AGAP011783-PA"/>
    <property type="match status" value="1"/>
</dbReference>
<feature type="compositionally biased region" description="Gly residues" evidence="11">
    <location>
        <begin position="372"/>
        <end position="383"/>
    </location>
</feature>
<feature type="compositionally biased region" description="Low complexity" evidence="11">
    <location>
        <begin position="121"/>
        <end position="130"/>
    </location>
</feature>
<evidence type="ECO:0000256" key="7">
    <source>
        <dbReference type="ARBA" id="ARBA00023180"/>
    </source>
</evidence>
<dbReference type="InterPro" id="IPR001254">
    <property type="entry name" value="Trypsin_dom"/>
</dbReference>
<feature type="domain" description="Peptidase S1" evidence="13">
    <location>
        <begin position="1668"/>
        <end position="1920"/>
    </location>
</feature>
<dbReference type="Pfam" id="PF00089">
    <property type="entry name" value="Trypsin"/>
    <property type="match status" value="5"/>
</dbReference>
<keyword evidence="3" id="KW-0399">Innate immunity</keyword>
<name>A0A182YL62_ANOST</name>
<dbReference type="EnsemblMetazoa" id="ASTEI09198-RA">
    <property type="protein sequence ID" value="ASTEI09198-PA"/>
    <property type="gene ID" value="ASTEI09198"/>
</dbReference>
<feature type="compositionally biased region" description="Pro residues" evidence="11">
    <location>
        <begin position="1129"/>
        <end position="1143"/>
    </location>
</feature>
<feature type="domain" description="Peptidase S1" evidence="13">
    <location>
        <begin position="1247"/>
        <end position="1500"/>
    </location>
</feature>
<evidence type="ECO:0000256" key="5">
    <source>
        <dbReference type="ARBA" id="ARBA00022859"/>
    </source>
</evidence>
<feature type="region of interest" description="Disordered" evidence="11">
    <location>
        <begin position="74"/>
        <end position="226"/>
    </location>
</feature>
<dbReference type="VEuPathDB" id="VectorBase:ASTE016284"/>
<dbReference type="VEuPathDB" id="VectorBase:ASTEI20_039499"/>
<feature type="compositionally biased region" description="Gly residues" evidence="11">
    <location>
        <begin position="317"/>
        <end position="338"/>
    </location>
</feature>
<comment type="subcellular location">
    <subcellularLocation>
        <location evidence="1">Secreted</location>
    </subcellularLocation>
</comment>
<evidence type="ECO:0000313" key="15">
    <source>
        <dbReference type="Proteomes" id="UP000076408"/>
    </source>
</evidence>
<feature type="region of interest" description="Disordered" evidence="11">
    <location>
        <begin position="309"/>
        <end position="418"/>
    </location>
</feature>
<evidence type="ECO:0000256" key="4">
    <source>
        <dbReference type="ARBA" id="ARBA00022729"/>
    </source>
</evidence>
<keyword evidence="6" id="KW-1015">Disulfide bond</keyword>
<proteinExistence type="inferred from homology"/>
<dbReference type="VEuPathDB" id="VectorBase:ASTE016285"/>
<feature type="domain" description="Peptidase S1" evidence="13">
    <location>
        <begin position="436"/>
        <end position="688"/>
    </location>
</feature>
<dbReference type="VEuPathDB" id="VectorBase:ASTEI20_044950"/>
<dbReference type="VEuPathDB" id="VectorBase:ASTE016286"/>
<feature type="compositionally biased region" description="Gly residues" evidence="11">
    <location>
        <begin position="145"/>
        <end position="174"/>
    </location>
</feature>
<feature type="compositionally biased region" description="Low complexity" evidence="11">
    <location>
        <begin position="212"/>
        <end position="226"/>
    </location>
</feature>
<evidence type="ECO:0000256" key="12">
    <source>
        <dbReference type="SAM" id="SignalP"/>
    </source>
</evidence>
<dbReference type="PANTHER" id="PTHR24258:SF129">
    <property type="entry name" value="LP15124P-RELATED"/>
    <property type="match status" value="1"/>
</dbReference>
<dbReference type="FunFam" id="2.40.10.10:FF:000140">
    <property type="entry name" value="CLIP-domain serine protease"/>
    <property type="match status" value="1"/>
</dbReference>
<keyword evidence="2" id="KW-0964">Secreted</keyword>
<keyword evidence="5" id="KW-0391">Immunity</keyword>
<protein>
    <recommendedName>
        <fullName evidence="9">Phenoloxidase-activating factor 2</fullName>
    </recommendedName>
    <alternativeName>
        <fullName evidence="10">Prophenoloxidase-activating factor II</fullName>
    </alternativeName>
</protein>
<dbReference type="VEuPathDB" id="VectorBase:ASTEI20_031880"/>
<dbReference type="STRING" id="30069.A0A182YL62"/>
<dbReference type="PROSITE" id="PS00134">
    <property type="entry name" value="TRYPSIN_HIS"/>
    <property type="match status" value="3"/>
</dbReference>
<feature type="region of interest" description="Disordered" evidence="11">
    <location>
        <begin position="1631"/>
        <end position="1654"/>
    </location>
</feature>
<dbReference type="FunFam" id="2.40.10.10:FF:000028">
    <property type="entry name" value="Serine protease easter"/>
    <property type="match status" value="1"/>
</dbReference>
<sequence length="2286" mass="245661">MLWRVGVLLGLCLVLARCEDEEVIKCTGGECVKLHLCPNGELNTDGANIIDIRFNPDNECEDYLLKCCPYPEDDEDIVVPPPPSGTDPATVPGTNAGPGTGTGPAPTTVPGSDIGTVPPNQGTGPAQPVPGGAGQLGTGNKPTGTGAGGIGGGKPHGYGQGQGQGNGYGGGCRGDGSCSKPSSESDEQAVLVGKDQISSGGSATSANQVKEPGQVPQVQGGGPSELVSRQEVRVELVEVLLRRNPFNKVLVEQAQEVRLKSLANKVDSLEPLVSSPFKVSKEELVAPEPLVNSPFKVVLERLEVLQPKNPVSKPVAGGTGGPGAAGGAAGLGGPGGASSGVLTQKPGQQVGGPSGATGLNAPPGSGKDSAHGGAGQPGHPGKGGAKHPGAGGGYNNGVKGTQPDKIGSATQNPLDKTVEVPHKCGLRNVDGVGFRITGDNDGESEYGEFPWMVAILKEEKALDQVINLYQCGGSLIHPSVVLTAAHCVQNRKPEEVKVRLGEWDTQTKNEMFDYQDRNVLEIVSHAEFYKGGLFNDVALLFLDKPADLMETVNTICLPPANHNFDLSRCFASGWGKDVFGKQGTYQVILKKIELPIMPNEECQKALRTTRLGRRFKLHSSFLCAGGEKGRDTCKGDGGSPLVCPIPGTINHYYQAGMVAWGIGCGEDGIPGVYVNVPMFRGWIDDHLRQRNITDSFYLYSTDNEEVCTTRSGEPGVCVYQYQCKDGVISNSGEMIVDIRQQPDDCNDHLMQCCAEASKPTTLASLGVDENESSSTTVASVTVEPADEDGNETTPQTTTDQSRRPTVDLPPYEVEGCGHRNPNGVIFSIENNQFSESEYGEYPWTVAIFARTKNSSLKYLCGGALIDRAAILTTGTCLHAYRFDLTPLVVRLGEWDMSTVHEPIPHTDSEVEKIYIHPQYGMTSKINDIALVVLRDTIELSHTIGVVCLPPASSSPNGTEVVGVGWGDVPNFIEPPKLPQTILKKAHLLHLPHDLCQQKLLKLMGRRYHLHHSFLCAEAQQSEMVPCRGDTGSPYVTETSHGSERYYLVGLSSWGFDCNKQSRAPTVLTNVAYHREWIDTVIKGEDLNRFRAALALLALVALSFRPTVADDLSLDDLINSVFTTSSPGKDVPPPTSAPPPPPTPAVGVKGGPCGNEAVCIQKYLCSNSSTSGEGLIDIRFSDDNPCVDYLLQCCYDEDIIQPPPPVPPTPNPVPNPNPNPGTNPGPNPGLVHDSRCGRRNVDGIGFRITGSKNNEAEYGEFPWMVAILKTEEVLGQLRENVYTCGGSLIHRQVVLTGAHCVQNKAPAQLKVRVGEWDTQTKNEIYPHQDRSVVEIVVHPDYYKGGLHNDVALLFLDSPVEPNESIQTVCLPPQDMVFNHETCFASGWGKDVFGKAGTYQVILKKIDLPVVPNDQCQTALRTTRLGAKFNLHKSFICAGGVPGKDTCKGDGGSPLVCPVPNSPHHYYQTGLVAWGIGCGENGIPGVYANVAKFRGWIDQHMVQRNFGTESYTPYMMSRTIALLATVALMAGLVASQDTLDDLYLSLYNLTENKNTVTEQPAAAAAALPPAPVAPQAPTCTGECVQYYLCSDNKIITDGAGIIDIRVGEDATEEYECPHFLNTCCEKDSVLVEPPPTATKAPPTTNTGPGGPEPRRPTCGFRNVDGLGFRITGNKNGESEYGEFPWMLAVLREERVADNNLNVYECGASLIAPNVVLTAAHCVFNKQKEQLLIRAGEWDTQTRDELYQHQDRRVAEVITHEAFNKGSLANDVALLILNEPFLPAENVQPICLPPKGTLFDRSKCFASGWGKNVFGKEGKYQVILKKVELPVVPHGECQQSLRSTRLGKRFVLHQSFLCAGGVAGQDTCRGDGGSPLVCPIPGSPTHYYQAGIVAWGIGCGENGIPGVYGNVAFFRDWIDQQLVQRSILARDYTCNGECVQYYLCSNNHIISDGAGVIDIRVGEDAAEDAECPNYLHICCEKDFVLDVPPPSLTSAAPPRSDGGGLDVRRPTCGLRNYDGVGVRITGDADGESQYGEFPWMAAILLEKSATGTTLNVYQCGGSLIAPEVVLTAAHCVFNMQKEQLLVRVGEWDTQTRDELLPHQDGHIAEVITHEAFNKGSLANDVALLIMTEPFKLAENVQPICLPPKGTTFDHSNCVVSGWGKTVFGKEGKYQVILKKVELPVVPHGTCQQALRSTRLGKRFALHQSFLCAGGVAGRDTCRGDGGSPLVCPIPGSARHYYQAGIVAWGIGCGENGVPGVYGNVAFFRDWIDKKLLETSILSRDYVYTP</sequence>
<dbReference type="Proteomes" id="UP000076408">
    <property type="component" value="Unassembled WGS sequence"/>
</dbReference>
<dbReference type="GO" id="GO:0004252">
    <property type="term" value="F:serine-type endopeptidase activity"/>
    <property type="evidence" value="ECO:0007669"/>
    <property type="project" value="InterPro"/>
</dbReference>
<evidence type="ECO:0000256" key="8">
    <source>
        <dbReference type="ARBA" id="ARBA00024195"/>
    </source>
</evidence>
<dbReference type="InterPro" id="IPR043504">
    <property type="entry name" value="Peptidase_S1_PA_chymotrypsin"/>
</dbReference>
<dbReference type="InterPro" id="IPR018114">
    <property type="entry name" value="TRYPSIN_HIS"/>
</dbReference>
<dbReference type="VEuPathDB" id="VectorBase:ASTEI09198"/>
<dbReference type="SMART" id="SM00020">
    <property type="entry name" value="Tryp_SPc"/>
    <property type="match status" value="5"/>
</dbReference>
<evidence type="ECO:0000256" key="2">
    <source>
        <dbReference type="ARBA" id="ARBA00022525"/>
    </source>
</evidence>
<feature type="chain" id="PRO_5043938032" description="Phenoloxidase-activating factor 2" evidence="12">
    <location>
        <begin position="19"/>
        <end position="2286"/>
    </location>
</feature>
<reference evidence="15" key="1">
    <citation type="journal article" date="2014" name="Genome Biol.">
        <title>Genome analysis of a major urban malaria vector mosquito, Anopheles stephensi.</title>
        <authorList>
            <person name="Jiang X."/>
            <person name="Peery A."/>
            <person name="Hall A.B."/>
            <person name="Sharma A."/>
            <person name="Chen X.G."/>
            <person name="Waterhouse R.M."/>
            <person name="Komissarov A."/>
            <person name="Riehle M.M."/>
            <person name="Shouche Y."/>
            <person name="Sharakhova M.V."/>
            <person name="Lawson D."/>
            <person name="Pakpour N."/>
            <person name="Arensburger P."/>
            <person name="Davidson V.L."/>
            <person name="Eiglmeier K."/>
            <person name="Emrich S."/>
            <person name="George P."/>
            <person name="Kennedy R.C."/>
            <person name="Mane S.P."/>
            <person name="Maslen G."/>
            <person name="Oringanje C."/>
            <person name="Qi Y."/>
            <person name="Settlage R."/>
            <person name="Tojo M."/>
            <person name="Tubio J.M."/>
            <person name="Unger M.F."/>
            <person name="Wang B."/>
            <person name="Vernick K.D."/>
            <person name="Ribeiro J.M."/>
            <person name="James A.A."/>
            <person name="Michel K."/>
            <person name="Riehle M.A."/>
            <person name="Luckhart S."/>
            <person name="Sharakhov I.V."/>
            <person name="Tu Z."/>
        </authorList>
    </citation>
    <scope>NUCLEOTIDE SEQUENCE [LARGE SCALE GENOMIC DNA]</scope>
    <source>
        <strain evidence="15">Indian</strain>
    </source>
</reference>
<keyword evidence="15" id="KW-1185">Reference proteome</keyword>
<feature type="region of interest" description="Disordered" evidence="11">
    <location>
        <begin position="767"/>
        <end position="806"/>
    </location>
</feature>
<dbReference type="OMA" id="PHIYPIC"/>
<reference evidence="14" key="2">
    <citation type="submission" date="2020-05" db="UniProtKB">
        <authorList>
            <consortium name="EnsemblMetazoa"/>
        </authorList>
    </citation>
    <scope>IDENTIFICATION</scope>
    <source>
        <strain evidence="14">Indian</strain>
    </source>
</reference>
<dbReference type="Pfam" id="PF18322">
    <property type="entry name" value="CLIP_1"/>
    <property type="match status" value="5"/>
</dbReference>
<feature type="domain" description="Peptidase S1" evidence="13">
    <location>
        <begin position="828"/>
        <end position="1082"/>
    </location>
</feature>
<feature type="region of interest" description="Disordered" evidence="11">
    <location>
        <begin position="1200"/>
        <end position="1230"/>
    </location>
</feature>
<dbReference type="Gene3D" id="2.40.10.10">
    <property type="entry name" value="Trypsin-like serine proteases"/>
    <property type="match status" value="9"/>
</dbReference>
<evidence type="ECO:0000256" key="10">
    <source>
        <dbReference type="ARBA" id="ARBA00076468"/>
    </source>
</evidence>
<feature type="compositionally biased region" description="Pro residues" evidence="11">
    <location>
        <begin position="1200"/>
        <end position="1226"/>
    </location>
</feature>
<evidence type="ECO:0000256" key="11">
    <source>
        <dbReference type="SAM" id="MobiDB-lite"/>
    </source>
</evidence>
<keyword evidence="7" id="KW-0325">Glycoprotein</keyword>
<feature type="domain" description="Peptidase S1" evidence="13">
    <location>
        <begin position="2021"/>
        <end position="2273"/>
    </location>
</feature>
<dbReference type="GO" id="GO:0006508">
    <property type="term" value="P:proteolysis"/>
    <property type="evidence" value="ECO:0007669"/>
    <property type="project" value="InterPro"/>
</dbReference>
<dbReference type="SUPFAM" id="SSF50494">
    <property type="entry name" value="Trypsin-like serine proteases"/>
    <property type="match status" value="5"/>
</dbReference>